<comment type="similarity">
    <text evidence="2 9">Belongs to the SLC41A transporter family.</text>
</comment>
<feature type="transmembrane region" description="Helical" evidence="9">
    <location>
        <begin position="360"/>
        <end position="380"/>
    </location>
</feature>
<dbReference type="SUPFAM" id="SSF158791">
    <property type="entry name" value="MgtE N-terminal domain-like"/>
    <property type="match status" value="1"/>
</dbReference>
<dbReference type="CDD" id="cd04606">
    <property type="entry name" value="CBS_pair_Mg_transporter"/>
    <property type="match status" value="1"/>
</dbReference>
<evidence type="ECO:0000259" key="10">
    <source>
        <dbReference type="PROSITE" id="PS51371"/>
    </source>
</evidence>
<dbReference type="Pfam" id="PF01769">
    <property type="entry name" value="MgtE"/>
    <property type="match status" value="1"/>
</dbReference>
<dbReference type="NCBIfam" id="TIGR00400">
    <property type="entry name" value="mgtE"/>
    <property type="match status" value="1"/>
</dbReference>
<dbReference type="SMART" id="SM00924">
    <property type="entry name" value="MgtE_N"/>
    <property type="match status" value="1"/>
</dbReference>
<dbReference type="OrthoDB" id="9790355at2"/>
<keyword evidence="5 9" id="KW-0460">Magnesium</keyword>
<dbReference type="GO" id="GO:0015095">
    <property type="term" value="F:magnesium ion transmembrane transporter activity"/>
    <property type="evidence" value="ECO:0007669"/>
    <property type="project" value="UniProtKB-UniRule"/>
</dbReference>
<accession>A0A0S2HXM5</accession>
<dbReference type="AlphaFoldDB" id="A0A0S2HXM5"/>
<evidence type="ECO:0000256" key="2">
    <source>
        <dbReference type="ARBA" id="ARBA00009749"/>
    </source>
</evidence>
<evidence type="ECO:0000256" key="9">
    <source>
        <dbReference type="RuleBase" id="RU362011"/>
    </source>
</evidence>
<dbReference type="KEGG" id="blq:L21SP5_01059"/>
<feature type="transmembrane region" description="Helical" evidence="9">
    <location>
        <begin position="286"/>
        <end position="306"/>
    </location>
</feature>
<keyword evidence="9" id="KW-1003">Cell membrane</keyword>
<dbReference type="Proteomes" id="UP000064893">
    <property type="component" value="Chromosome"/>
</dbReference>
<dbReference type="Pfam" id="PF03448">
    <property type="entry name" value="MgtE_N"/>
    <property type="match status" value="1"/>
</dbReference>
<keyword evidence="4 9" id="KW-0812">Transmembrane</keyword>
<dbReference type="Pfam" id="PF00571">
    <property type="entry name" value="CBS"/>
    <property type="match status" value="2"/>
</dbReference>
<dbReference type="SUPFAM" id="SSF54631">
    <property type="entry name" value="CBS-domain pair"/>
    <property type="match status" value="1"/>
</dbReference>
<evidence type="ECO:0000256" key="8">
    <source>
        <dbReference type="PROSITE-ProRule" id="PRU00703"/>
    </source>
</evidence>
<dbReference type="InterPro" id="IPR046342">
    <property type="entry name" value="CBS_dom_sf"/>
</dbReference>
<name>A0A0S2HXM5_9BACT</name>
<dbReference type="EMBL" id="CP013118">
    <property type="protein sequence ID" value="ALO14725.1"/>
    <property type="molecule type" value="Genomic_DNA"/>
</dbReference>
<comment type="function">
    <text evidence="9">Acts as a magnesium transporter.</text>
</comment>
<dbReference type="Gene3D" id="3.10.580.10">
    <property type="entry name" value="CBS-domain"/>
    <property type="match status" value="1"/>
</dbReference>
<feature type="domain" description="CBS" evidence="10">
    <location>
        <begin position="141"/>
        <end position="203"/>
    </location>
</feature>
<organism evidence="11 12">
    <name type="scientific">Salinivirga cyanobacteriivorans</name>
    <dbReference type="NCBI Taxonomy" id="1307839"/>
    <lineage>
        <taxon>Bacteria</taxon>
        <taxon>Pseudomonadati</taxon>
        <taxon>Bacteroidota</taxon>
        <taxon>Bacteroidia</taxon>
        <taxon>Bacteroidales</taxon>
        <taxon>Salinivirgaceae</taxon>
        <taxon>Salinivirga</taxon>
    </lineage>
</organism>
<dbReference type="PANTHER" id="PTHR43773:SF1">
    <property type="entry name" value="MAGNESIUM TRANSPORTER MGTE"/>
    <property type="match status" value="1"/>
</dbReference>
<feature type="transmembrane region" description="Helical" evidence="9">
    <location>
        <begin position="434"/>
        <end position="451"/>
    </location>
</feature>
<dbReference type="GO" id="GO:0005886">
    <property type="term" value="C:plasma membrane"/>
    <property type="evidence" value="ECO:0007669"/>
    <property type="project" value="UniProtKB-SubCell"/>
</dbReference>
<dbReference type="InterPro" id="IPR038076">
    <property type="entry name" value="MgtE_N_sf"/>
</dbReference>
<comment type="subunit">
    <text evidence="9">Homodimer.</text>
</comment>
<dbReference type="STRING" id="1307839.L21SP5_01059"/>
<keyword evidence="7 9" id="KW-0472">Membrane</keyword>
<dbReference type="PROSITE" id="PS51371">
    <property type="entry name" value="CBS"/>
    <property type="match status" value="2"/>
</dbReference>
<dbReference type="PANTHER" id="PTHR43773">
    <property type="entry name" value="MAGNESIUM TRANSPORTER MGTE"/>
    <property type="match status" value="1"/>
</dbReference>
<proteinExistence type="inferred from homology"/>
<dbReference type="InterPro" id="IPR036739">
    <property type="entry name" value="SLC41_membr_dom_sf"/>
</dbReference>
<keyword evidence="3 9" id="KW-0813">Transport</keyword>
<dbReference type="InterPro" id="IPR006668">
    <property type="entry name" value="Mg_transptr_MgtE_intracell_dom"/>
</dbReference>
<feature type="transmembrane region" description="Helical" evidence="9">
    <location>
        <begin position="386"/>
        <end position="413"/>
    </location>
</feature>
<evidence type="ECO:0000256" key="1">
    <source>
        <dbReference type="ARBA" id="ARBA00004141"/>
    </source>
</evidence>
<evidence type="ECO:0000313" key="11">
    <source>
        <dbReference type="EMBL" id="ALO14725.1"/>
    </source>
</evidence>
<dbReference type="SUPFAM" id="SSF161093">
    <property type="entry name" value="MgtE membrane domain-like"/>
    <property type="match status" value="1"/>
</dbReference>
<evidence type="ECO:0000256" key="3">
    <source>
        <dbReference type="ARBA" id="ARBA00022448"/>
    </source>
</evidence>
<evidence type="ECO:0000256" key="5">
    <source>
        <dbReference type="ARBA" id="ARBA00022842"/>
    </source>
</evidence>
<keyword evidence="6 9" id="KW-1133">Transmembrane helix</keyword>
<reference evidence="11 12" key="1">
    <citation type="submission" date="2015-11" db="EMBL/GenBank/DDBJ databases">
        <title>Description and complete genome sequence of a novel strain predominating in hypersaline microbial mats and representing a new family of the Bacteriodetes phylum.</title>
        <authorList>
            <person name="Spring S."/>
            <person name="Bunk B."/>
            <person name="Sproer C."/>
            <person name="Klenk H.-P."/>
        </authorList>
    </citation>
    <scope>NUCLEOTIDE SEQUENCE [LARGE SCALE GENOMIC DNA]</scope>
    <source>
        <strain evidence="11 12">L21-Spi-D4</strain>
    </source>
</reference>
<evidence type="ECO:0000256" key="6">
    <source>
        <dbReference type="ARBA" id="ARBA00022989"/>
    </source>
</evidence>
<evidence type="ECO:0000256" key="7">
    <source>
        <dbReference type="ARBA" id="ARBA00023136"/>
    </source>
</evidence>
<dbReference type="PATRIC" id="fig|1307839.3.peg.1147"/>
<gene>
    <name evidence="11" type="ORF">L21SP5_01059</name>
</gene>
<dbReference type="RefSeq" id="WP_057952241.1">
    <property type="nucleotide sequence ID" value="NZ_CP013118.1"/>
</dbReference>
<keyword evidence="12" id="KW-1185">Reference proteome</keyword>
<dbReference type="InterPro" id="IPR006667">
    <property type="entry name" value="SLC41_membr_dom"/>
</dbReference>
<dbReference type="SMART" id="SM00116">
    <property type="entry name" value="CBS"/>
    <property type="match status" value="2"/>
</dbReference>
<dbReference type="GO" id="GO:0046872">
    <property type="term" value="F:metal ion binding"/>
    <property type="evidence" value="ECO:0007669"/>
    <property type="project" value="UniProtKB-KW"/>
</dbReference>
<feature type="transmembrane region" description="Helical" evidence="9">
    <location>
        <begin position="318"/>
        <end position="339"/>
    </location>
</feature>
<dbReference type="InterPro" id="IPR006669">
    <property type="entry name" value="MgtE_transporter"/>
</dbReference>
<feature type="domain" description="CBS" evidence="10">
    <location>
        <begin position="204"/>
        <end position="260"/>
    </location>
</feature>
<evidence type="ECO:0000256" key="4">
    <source>
        <dbReference type="ARBA" id="ARBA00022692"/>
    </source>
</evidence>
<dbReference type="InterPro" id="IPR000644">
    <property type="entry name" value="CBS_dom"/>
</dbReference>
<evidence type="ECO:0000313" key="12">
    <source>
        <dbReference type="Proteomes" id="UP000064893"/>
    </source>
</evidence>
<keyword evidence="8" id="KW-0129">CBS domain</keyword>
<keyword evidence="9" id="KW-0479">Metal-binding</keyword>
<comment type="subcellular location">
    <subcellularLocation>
        <location evidence="9">Cell membrane</location>
        <topology evidence="9">Multi-pass membrane protein</topology>
    </subcellularLocation>
    <subcellularLocation>
        <location evidence="1">Membrane</location>
        <topology evidence="1">Multi-pass membrane protein</topology>
    </subcellularLocation>
</comment>
<dbReference type="Gene3D" id="1.25.60.10">
    <property type="entry name" value="MgtE N-terminal domain-like"/>
    <property type="match status" value="1"/>
</dbReference>
<sequence length="452" mass="49807">MNFELTREFIEELKSAIDAQDKRKTASMLQDFHPADIVEVYEELNLEEAQFVFILLEPMRAADVIVELEEDDRERLLENVPGDILARKFIDRMDSDDAADIIAELPDDVKADVLSNIADREHAGDIADLLNYDEDTAGGLMAKELITVNENWTVATCLREMRGQAQDIDEIYFVYVIDNDGILKGTLSLKKLLLTKSDQVADVYDKDVISVSVDASAEEVANIMNKYDLVALPVIDGIGRLKGRITIDDVVDVIREEAERDYQMASGISSDVEASDNVWQLLRARLPWLMIGMIGGVFGAKVIELYEGQLSLYPEMAFFIPLIAAMGGNVGIQSSAIIVQGLASNSLGIESNFKKLMKELGVAMLNGLSLAAILLLYNFIDSDSLALTVTVSSALLVVIIFASVFGTFVPLGLNKLKIDPALATGPFITTVNDIMGLLLYFLIGHVFYGFWG</sequence>
<dbReference type="Gene3D" id="1.10.357.20">
    <property type="entry name" value="SLC41 divalent cation transporters, integral membrane domain"/>
    <property type="match status" value="1"/>
</dbReference>
<protein>
    <recommendedName>
        <fullName evidence="9">Magnesium transporter MgtE</fullName>
    </recommendedName>
</protein>